<accession>A0AAE3W931</accession>
<protein>
    <submittedName>
        <fullName evidence="1">Uncharacterized protein</fullName>
    </submittedName>
</protein>
<evidence type="ECO:0000313" key="2">
    <source>
        <dbReference type="Proteomes" id="UP001240236"/>
    </source>
</evidence>
<sequence>MRWVSVYATHRVLEMLDRIVPFFAEDLPEPAA</sequence>
<dbReference type="AlphaFoldDB" id="A0AAE3W931"/>
<gene>
    <name evidence="1" type="ORF">J2S42_007371</name>
</gene>
<keyword evidence="2" id="KW-1185">Reference proteome</keyword>
<evidence type="ECO:0000313" key="1">
    <source>
        <dbReference type="EMBL" id="MDQ0370702.1"/>
    </source>
</evidence>
<reference evidence="1 2" key="1">
    <citation type="submission" date="2023-07" db="EMBL/GenBank/DDBJ databases">
        <title>Sequencing the genomes of 1000 actinobacteria strains.</title>
        <authorList>
            <person name="Klenk H.-P."/>
        </authorList>
    </citation>
    <scope>NUCLEOTIDE SEQUENCE [LARGE SCALE GENOMIC DNA]</scope>
    <source>
        <strain evidence="1 2">DSM 44709</strain>
    </source>
</reference>
<name>A0AAE3W931_9ACTN</name>
<dbReference type="Proteomes" id="UP001240236">
    <property type="component" value="Unassembled WGS sequence"/>
</dbReference>
<comment type="caution">
    <text evidence="1">The sequence shown here is derived from an EMBL/GenBank/DDBJ whole genome shotgun (WGS) entry which is preliminary data.</text>
</comment>
<organism evidence="1 2">
    <name type="scientific">Catenuloplanes indicus</name>
    <dbReference type="NCBI Taxonomy" id="137267"/>
    <lineage>
        <taxon>Bacteria</taxon>
        <taxon>Bacillati</taxon>
        <taxon>Actinomycetota</taxon>
        <taxon>Actinomycetes</taxon>
        <taxon>Micromonosporales</taxon>
        <taxon>Micromonosporaceae</taxon>
        <taxon>Catenuloplanes</taxon>
    </lineage>
</organism>
<dbReference type="EMBL" id="JAUSUZ010000001">
    <property type="protein sequence ID" value="MDQ0370702.1"/>
    <property type="molecule type" value="Genomic_DNA"/>
</dbReference>
<proteinExistence type="predicted"/>